<sequence>MKSYAQKSLDEVYSLSFIDHLVPQVLEELYGATRKTVERLFEDIQSHAEFSRRRIDEKRSNRREKGVFKGPELDEFKELVADLMFEHNIQQSDKIKRLCHDGHVAAANTQRQITFRHLDQMQDLSGVLGLPWLTRDSDQQLLAECRLANENRPLERRFAKEDHSASFALQQGNLELLESKKSYQDWSLHATSCLLLLSGQDATSGASSLCWISPMALEFCDSLKHEEGCLAVFVPTTNILKRSGATRDVSYETTLLSYILYQLLQHNEKLREDLYCVIKRDSEKSRSTPEANNTAFELLEMTLQHLDDSIRYYLVVDEVMLPSDENQEPHDFFCTLAGLVLSESLKVKIKVLAISSSWRWVK</sequence>
<dbReference type="Proteomes" id="UP000019487">
    <property type="component" value="Unassembled WGS sequence"/>
</dbReference>
<dbReference type="InterPro" id="IPR056884">
    <property type="entry name" value="NPHP3-like_N"/>
</dbReference>
<evidence type="ECO:0000313" key="4">
    <source>
        <dbReference type="Proteomes" id="UP000019487"/>
    </source>
</evidence>
<keyword evidence="4" id="KW-1185">Reference proteome</keyword>
<organism evidence="3 4">
    <name type="scientific">Sclerotinia borealis (strain F-4128)</name>
    <dbReference type="NCBI Taxonomy" id="1432307"/>
    <lineage>
        <taxon>Eukaryota</taxon>
        <taxon>Fungi</taxon>
        <taxon>Dikarya</taxon>
        <taxon>Ascomycota</taxon>
        <taxon>Pezizomycotina</taxon>
        <taxon>Leotiomycetes</taxon>
        <taxon>Helotiales</taxon>
        <taxon>Sclerotiniaceae</taxon>
        <taxon>Sclerotinia</taxon>
    </lineage>
</organism>
<dbReference type="AlphaFoldDB" id="W9C5P1"/>
<dbReference type="EMBL" id="AYSA01000548">
    <property type="protein sequence ID" value="ESZ91048.1"/>
    <property type="molecule type" value="Genomic_DNA"/>
</dbReference>
<reference evidence="3 4" key="1">
    <citation type="journal article" date="2014" name="Genome Announc.">
        <title>Draft genome sequence of Sclerotinia borealis, a psychrophilic plant pathogenic fungus.</title>
        <authorList>
            <person name="Mardanov A.V."/>
            <person name="Beletsky A.V."/>
            <person name="Kadnikov V.V."/>
            <person name="Ignatov A.N."/>
            <person name="Ravin N.V."/>
        </authorList>
    </citation>
    <scope>NUCLEOTIDE SEQUENCE [LARGE SCALE GENOMIC DNA]</scope>
    <source>
        <strain evidence="4">F-4157</strain>
    </source>
</reference>
<accession>W9C5P1</accession>
<dbReference type="Pfam" id="PF24883">
    <property type="entry name" value="NPHP3_N"/>
    <property type="match status" value="1"/>
</dbReference>
<gene>
    <name evidence="3" type="ORF">SBOR_8567</name>
</gene>
<feature type="domain" description="Nephrocystin 3-like N-terminal" evidence="2">
    <location>
        <begin position="178"/>
        <end position="355"/>
    </location>
</feature>
<evidence type="ECO:0000313" key="3">
    <source>
        <dbReference type="EMBL" id="ESZ91048.1"/>
    </source>
</evidence>
<proteinExistence type="predicted"/>
<protein>
    <recommendedName>
        <fullName evidence="2">Nephrocystin 3-like N-terminal domain-containing protein</fullName>
    </recommendedName>
</protein>
<name>W9C5P1_SCLBF</name>
<keyword evidence="1" id="KW-0677">Repeat</keyword>
<dbReference type="HOGENOM" id="CLU_765387_0_0_1"/>
<evidence type="ECO:0000256" key="1">
    <source>
        <dbReference type="ARBA" id="ARBA00022737"/>
    </source>
</evidence>
<evidence type="ECO:0000259" key="2">
    <source>
        <dbReference type="Pfam" id="PF24883"/>
    </source>
</evidence>
<comment type="caution">
    <text evidence="3">The sequence shown here is derived from an EMBL/GenBank/DDBJ whole genome shotgun (WGS) entry which is preliminary data.</text>
</comment>